<dbReference type="PROSITE" id="PS51371">
    <property type="entry name" value="CBS"/>
    <property type="match status" value="2"/>
</dbReference>
<dbReference type="InterPro" id="IPR002550">
    <property type="entry name" value="CNNM"/>
</dbReference>
<evidence type="ECO:0000256" key="3">
    <source>
        <dbReference type="ARBA" id="ARBA00022737"/>
    </source>
</evidence>
<accession>A0A381WEV0</accession>
<feature type="transmembrane region" description="Helical" evidence="7">
    <location>
        <begin position="91"/>
        <end position="111"/>
    </location>
</feature>
<feature type="domain" description="CBS" evidence="8">
    <location>
        <begin position="209"/>
        <end position="269"/>
    </location>
</feature>
<comment type="subcellular location">
    <subcellularLocation>
        <location evidence="1">Membrane</location>
        <topology evidence="1">Multi-pass membrane protein</topology>
    </subcellularLocation>
</comment>
<dbReference type="Pfam" id="PF03471">
    <property type="entry name" value="CorC_HlyC"/>
    <property type="match status" value="1"/>
</dbReference>
<evidence type="ECO:0000256" key="4">
    <source>
        <dbReference type="ARBA" id="ARBA00022989"/>
    </source>
</evidence>
<dbReference type="FunFam" id="3.10.580.10:FF:000002">
    <property type="entry name" value="Magnesium/cobalt efflux protein CorC"/>
    <property type="match status" value="1"/>
</dbReference>
<dbReference type="CDD" id="cd04590">
    <property type="entry name" value="CBS_pair_CorC_HlyC_assoc"/>
    <property type="match status" value="1"/>
</dbReference>
<evidence type="ECO:0000256" key="2">
    <source>
        <dbReference type="ARBA" id="ARBA00022692"/>
    </source>
</evidence>
<evidence type="ECO:0000256" key="5">
    <source>
        <dbReference type="ARBA" id="ARBA00023122"/>
    </source>
</evidence>
<dbReference type="InterPro" id="IPR044751">
    <property type="entry name" value="Ion_transp-like_CBS"/>
</dbReference>
<keyword evidence="4 7" id="KW-1133">Transmembrane helix</keyword>
<dbReference type="Pfam" id="PF00571">
    <property type="entry name" value="CBS"/>
    <property type="match status" value="2"/>
</dbReference>
<dbReference type="SUPFAM" id="SSF56176">
    <property type="entry name" value="FAD-binding/transporter-associated domain-like"/>
    <property type="match status" value="1"/>
</dbReference>
<dbReference type="Pfam" id="PF01595">
    <property type="entry name" value="CNNM"/>
    <property type="match status" value="1"/>
</dbReference>
<evidence type="ECO:0008006" key="11">
    <source>
        <dbReference type="Google" id="ProtNLM"/>
    </source>
</evidence>
<proteinExistence type="predicted"/>
<dbReference type="GO" id="GO:0005886">
    <property type="term" value="C:plasma membrane"/>
    <property type="evidence" value="ECO:0007669"/>
    <property type="project" value="TreeGrafter"/>
</dbReference>
<keyword evidence="2 7" id="KW-0812">Transmembrane</keyword>
<dbReference type="SUPFAM" id="SSF54631">
    <property type="entry name" value="CBS-domain pair"/>
    <property type="match status" value="1"/>
</dbReference>
<evidence type="ECO:0000256" key="7">
    <source>
        <dbReference type="SAM" id="Phobius"/>
    </source>
</evidence>
<dbReference type="AlphaFoldDB" id="A0A381WEV0"/>
<feature type="domain" description="CNNM transmembrane" evidence="9">
    <location>
        <begin position="1"/>
        <end position="190"/>
    </location>
</feature>
<evidence type="ECO:0000313" key="10">
    <source>
        <dbReference type="EMBL" id="SVA51056.1"/>
    </source>
</evidence>
<dbReference type="PROSITE" id="PS51846">
    <property type="entry name" value="CNNM"/>
    <property type="match status" value="1"/>
</dbReference>
<dbReference type="Gene3D" id="3.10.580.10">
    <property type="entry name" value="CBS-domain"/>
    <property type="match status" value="1"/>
</dbReference>
<evidence type="ECO:0000259" key="8">
    <source>
        <dbReference type="PROSITE" id="PS51371"/>
    </source>
</evidence>
<name>A0A381WEV0_9ZZZZ</name>
<gene>
    <name evidence="10" type="ORF">METZ01_LOCUS103910</name>
</gene>
<dbReference type="PANTHER" id="PTHR22777:SF17">
    <property type="entry name" value="UPF0053 PROTEIN SLL0260"/>
    <property type="match status" value="1"/>
</dbReference>
<dbReference type="PANTHER" id="PTHR22777">
    <property type="entry name" value="HEMOLYSIN-RELATED"/>
    <property type="match status" value="1"/>
</dbReference>
<reference evidence="10" key="1">
    <citation type="submission" date="2018-05" db="EMBL/GenBank/DDBJ databases">
        <authorList>
            <person name="Lanie J.A."/>
            <person name="Ng W.-L."/>
            <person name="Kazmierczak K.M."/>
            <person name="Andrzejewski T.M."/>
            <person name="Davidsen T.M."/>
            <person name="Wayne K.J."/>
            <person name="Tettelin H."/>
            <person name="Glass J.I."/>
            <person name="Rusch D."/>
            <person name="Podicherti R."/>
            <person name="Tsui H.-C.T."/>
            <person name="Winkler M.E."/>
        </authorList>
    </citation>
    <scope>NUCLEOTIDE SEQUENCE</scope>
</reference>
<evidence type="ECO:0000256" key="6">
    <source>
        <dbReference type="ARBA" id="ARBA00023136"/>
    </source>
</evidence>
<feature type="domain" description="CBS" evidence="8">
    <location>
        <begin position="274"/>
        <end position="330"/>
    </location>
</feature>
<keyword evidence="6 7" id="KW-0472">Membrane</keyword>
<protein>
    <recommendedName>
        <fullName evidence="11">CNNM transmembrane domain-containing protein</fullName>
    </recommendedName>
</protein>
<dbReference type="InterPro" id="IPR046342">
    <property type="entry name" value="CBS_dom_sf"/>
</dbReference>
<dbReference type="EMBL" id="UINC01011589">
    <property type="protein sequence ID" value="SVA51056.1"/>
    <property type="molecule type" value="Genomic_DNA"/>
</dbReference>
<dbReference type="InterPro" id="IPR036318">
    <property type="entry name" value="FAD-bd_PCMH-like_sf"/>
</dbReference>
<dbReference type="SMART" id="SM01091">
    <property type="entry name" value="CorC_HlyC"/>
    <property type="match status" value="1"/>
</dbReference>
<dbReference type="GO" id="GO:0050660">
    <property type="term" value="F:flavin adenine dinucleotide binding"/>
    <property type="evidence" value="ECO:0007669"/>
    <property type="project" value="InterPro"/>
</dbReference>
<sequence>MDESILPHTLLLTVLLVFSAFFSACEAAFFSLTSFQLKELKDKKGRWGLVANDLLEKPRELLITIYIGNELVNIGVSVITTSIFITQFGSFGIGIAIGVGTFLLLVFGEIIPKTLSLQFPQTYAVSAAYPLRLFALVVQPIQSVLTSIAEKFISFIGFTFSKDKKTAITDDEFRTMVQVGEGEGVIDSEESELIHNVIKFGETTVAEVMTPKIDMFTLSIDDKLEDILPRIVENFYARVPVFDSDGENFAGILFTKNLTKLKHLPPEKFSLKSVLRPFFSIPQTKKIKEVLQEFKKRKRHMAAVLDEYGSICGLVTLEDILEELVGEIDSEMRLEENPLAQIDDNNFRLLATYPVSEFNEHFQTQIPEEEYDTVGGFVFGLFGRIPRSGEAIAHENFKFRVEKMKGARILNLHITIINSVANGNKEDVGGET</sequence>
<keyword evidence="3" id="KW-0677">Repeat</keyword>
<dbReference type="SMART" id="SM00116">
    <property type="entry name" value="CBS"/>
    <property type="match status" value="2"/>
</dbReference>
<keyword evidence="5" id="KW-0129">CBS domain</keyword>
<dbReference type="Gene3D" id="3.30.465.10">
    <property type="match status" value="1"/>
</dbReference>
<organism evidence="10">
    <name type="scientific">marine metagenome</name>
    <dbReference type="NCBI Taxonomy" id="408172"/>
    <lineage>
        <taxon>unclassified sequences</taxon>
        <taxon>metagenomes</taxon>
        <taxon>ecological metagenomes</taxon>
    </lineage>
</organism>
<evidence type="ECO:0000259" key="9">
    <source>
        <dbReference type="PROSITE" id="PS51846"/>
    </source>
</evidence>
<evidence type="ECO:0000256" key="1">
    <source>
        <dbReference type="ARBA" id="ARBA00004141"/>
    </source>
</evidence>
<dbReference type="InterPro" id="IPR005170">
    <property type="entry name" value="Transptr-assoc_dom"/>
</dbReference>
<dbReference type="InterPro" id="IPR000644">
    <property type="entry name" value="CBS_dom"/>
</dbReference>
<dbReference type="InterPro" id="IPR016169">
    <property type="entry name" value="FAD-bd_PCMH_sub2"/>
</dbReference>